<evidence type="ECO:0000256" key="5">
    <source>
        <dbReference type="ARBA" id="ARBA00023163"/>
    </source>
</evidence>
<comment type="caution">
    <text evidence="8">The sequence shown here is derived from an EMBL/GenBank/DDBJ whole genome shotgun (WGS) entry which is preliminary data.</text>
</comment>
<dbReference type="OMA" id="HWAAQGT"/>
<gene>
    <name evidence="8" type="ORF">H109_07542</name>
</gene>
<reference evidence="8 9" key="1">
    <citation type="submission" date="2014-02" db="EMBL/GenBank/DDBJ databases">
        <title>The Genome Sequence of Trichophyton interdigitale MR816.</title>
        <authorList>
            <consortium name="The Broad Institute Genomics Platform"/>
            <person name="Cuomo C.A."/>
            <person name="White T.C."/>
            <person name="Graser Y."/>
            <person name="Martinez-Rossi N."/>
            <person name="Heitman J."/>
            <person name="Young S.K."/>
            <person name="Zeng Q."/>
            <person name="Gargeya S."/>
            <person name="Abouelleil A."/>
            <person name="Alvarado L."/>
            <person name="Chapman S.B."/>
            <person name="Gainer-Dewar J."/>
            <person name="Goldberg J."/>
            <person name="Griggs A."/>
            <person name="Gujja S."/>
            <person name="Hansen M."/>
            <person name="Howarth C."/>
            <person name="Imamovic A."/>
            <person name="Larimer J."/>
            <person name="Martinez D."/>
            <person name="Murphy C."/>
            <person name="Pearson M.D."/>
            <person name="Persinoti G."/>
            <person name="Poon T."/>
            <person name="Priest M."/>
            <person name="Roberts A.D."/>
            <person name="Saif S."/>
            <person name="Shea T.D."/>
            <person name="Sykes S.N."/>
            <person name="Wortman J."/>
            <person name="Nusbaum C."/>
            <person name="Birren B."/>
        </authorList>
    </citation>
    <scope>NUCLEOTIDE SEQUENCE [LARGE SCALE GENOMIC DNA]</scope>
    <source>
        <strain evidence="8 9">MR816</strain>
    </source>
</reference>
<evidence type="ECO:0000256" key="3">
    <source>
        <dbReference type="ARBA" id="ARBA00023015"/>
    </source>
</evidence>
<evidence type="ECO:0000256" key="2">
    <source>
        <dbReference type="ARBA" id="ARBA00022833"/>
    </source>
</evidence>
<dbReference type="PROSITE" id="PS00463">
    <property type="entry name" value="ZN2_CY6_FUNGAL_1"/>
    <property type="match status" value="1"/>
</dbReference>
<dbReference type="PANTHER" id="PTHR47660:SF2">
    <property type="entry name" value="TRANSCRIPTION FACTOR WITH C2H2 AND ZN(2)-CYS(6) DNA BINDING DOMAIN (EUROFUNG)"/>
    <property type="match status" value="1"/>
</dbReference>
<feature type="domain" description="Zn(2)-C6 fungal-type" evidence="7">
    <location>
        <begin position="31"/>
        <end position="60"/>
    </location>
</feature>
<keyword evidence="3" id="KW-0805">Transcription regulation</keyword>
<dbReference type="InterPro" id="IPR007219">
    <property type="entry name" value="XnlR_reg_dom"/>
</dbReference>
<dbReference type="HOGENOM" id="CLU_489667_0_0_1"/>
<keyword evidence="2" id="KW-0862">Zinc</keyword>
<evidence type="ECO:0000313" key="9">
    <source>
        <dbReference type="Proteomes" id="UP000024533"/>
    </source>
</evidence>
<evidence type="ECO:0000256" key="4">
    <source>
        <dbReference type="ARBA" id="ARBA00023125"/>
    </source>
</evidence>
<dbReference type="EMBL" id="AOKY01000772">
    <property type="protein sequence ID" value="KDB20503.1"/>
    <property type="molecule type" value="Genomic_DNA"/>
</dbReference>
<dbReference type="Gene3D" id="4.10.240.10">
    <property type="entry name" value="Zn(2)-C6 fungal-type DNA-binding domain"/>
    <property type="match status" value="1"/>
</dbReference>
<keyword evidence="9" id="KW-1185">Reference proteome</keyword>
<evidence type="ECO:0000313" key="8">
    <source>
        <dbReference type="EMBL" id="KDB20503.1"/>
    </source>
</evidence>
<keyword evidence="6" id="KW-0539">Nucleus</keyword>
<dbReference type="Proteomes" id="UP000024533">
    <property type="component" value="Unassembled WGS sequence"/>
</dbReference>
<dbReference type="CDD" id="cd12148">
    <property type="entry name" value="fungal_TF_MHR"/>
    <property type="match status" value="1"/>
</dbReference>
<dbReference type="GO" id="GO:0003677">
    <property type="term" value="F:DNA binding"/>
    <property type="evidence" value="ECO:0007669"/>
    <property type="project" value="UniProtKB-KW"/>
</dbReference>
<evidence type="ECO:0000256" key="6">
    <source>
        <dbReference type="ARBA" id="ARBA00023242"/>
    </source>
</evidence>
<dbReference type="GO" id="GO:0006351">
    <property type="term" value="P:DNA-templated transcription"/>
    <property type="evidence" value="ECO:0007669"/>
    <property type="project" value="InterPro"/>
</dbReference>
<dbReference type="Pfam" id="PF00172">
    <property type="entry name" value="Zn_clus"/>
    <property type="match status" value="1"/>
</dbReference>
<dbReference type="SMART" id="SM00066">
    <property type="entry name" value="GAL4"/>
    <property type="match status" value="1"/>
</dbReference>
<proteinExistence type="predicted"/>
<dbReference type="GO" id="GO:0008270">
    <property type="term" value="F:zinc ion binding"/>
    <property type="evidence" value="ECO:0007669"/>
    <property type="project" value="InterPro"/>
</dbReference>
<dbReference type="InterPro" id="IPR036864">
    <property type="entry name" value="Zn2-C6_fun-type_DNA-bd_sf"/>
</dbReference>
<dbReference type="Pfam" id="PF04082">
    <property type="entry name" value="Fungal_trans"/>
    <property type="match status" value="1"/>
</dbReference>
<keyword evidence="1" id="KW-0479">Metal-binding</keyword>
<protein>
    <recommendedName>
        <fullName evidence="7">Zn(2)-C6 fungal-type domain-containing protein</fullName>
    </recommendedName>
</protein>
<sequence>MAKLMTDRDILERHLPIHHADPKGAQRTLVACQTCRYRKSKCNSENPCLTCSHLKVPCIRIPSSTQITPTRATRPQAPAEGSQDENTGCIEFHIDTMWDIPLTSNKVSGDTPSSLQKHSTISTIADNEVPSNLRFSWPSVNEWASEVRPVSCDVDLVEALLALPSTEGDNQCRPVLPNKPDSLNSMGQTCLPETVFHDAWAILHHSTLERADKYPWLSRALELVKWPLSKDEERNSLVTDLMRHLVAGPERFDVRLTEIFRATQALVIVLISFTAEDILSESAHWAAQGTDVAISAMRRMGMFSGQWVPPENAEEDRWICEEEAKRLAYAVLRLDVYFSIAIHRPPSIRFQEFRLALPVTETLWKASKAEERYRIQWFEPAGRDKCIFQSAVQEIFQTSNELPDNQRYPFEELDSHLALCAIQVEFWSAIQALRGGAESLTSISQQSSLSYQRNHLSYCQSYLEGAYKRGHICGTGRSESQHFWLTLNLTLFHLTLLNIHADISLLENQRSGDYRQEIESHRTIRAWVDSADSRRAVYHAVQLQQKHECKTCASWPEYYKYWNPMRPIALLYSSIVLYAYSAKCTASVTEERTVVELSSVRGTEEQLQNWLREGGNASIRGVILGRSGLSQLVSWSCERLAMFNASCRRFERFVSKVANYH</sequence>
<evidence type="ECO:0000256" key="1">
    <source>
        <dbReference type="ARBA" id="ARBA00022723"/>
    </source>
</evidence>
<evidence type="ECO:0000259" key="7">
    <source>
        <dbReference type="PROSITE" id="PS50048"/>
    </source>
</evidence>
<dbReference type="STRING" id="1215338.A0A059IYH1"/>
<keyword evidence="5" id="KW-0804">Transcription</keyword>
<organism evidence="8 9">
    <name type="scientific">Trichophyton interdigitale (strain MR816)</name>
    <dbReference type="NCBI Taxonomy" id="1215338"/>
    <lineage>
        <taxon>Eukaryota</taxon>
        <taxon>Fungi</taxon>
        <taxon>Dikarya</taxon>
        <taxon>Ascomycota</taxon>
        <taxon>Pezizomycotina</taxon>
        <taxon>Eurotiomycetes</taxon>
        <taxon>Eurotiomycetidae</taxon>
        <taxon>Onygenales</taxon>
        <taxon>Arthrodermataceae</taxon>
        <taxon>Trichophyton</taxon>
    </lineage>
</organism>
<name>A0A059IYH1_TRIIM</name>
<dbReference type="InterPro" id="IPR001138">
    <property type="entry name" value="Zn2Cys6_DnaBD"/>
</dbReference>
<accession>A0A059IYH1</accession>
<dbReference type="AlphaFoldDB" id="A0A059IYH1"/>
<dbReference type="GO" id="GO:0000981">
    <property type="term" value="F:DNA-binding transcription factor activity, RNA polymerase II-specific"/>
    <property type="evidence" value="ECO:0007669"/>
    <property type="project" value="InterPro"/>
</dbReference>
<keyword evidence="4" id="KW-0238">DNA-binding</keyword>
<dbReference type="PANTHER" id="PTHR47660">
    <property type="entry name" value="TRANSCRIPTION FACTOR WITH C2H2 AND ZN(2)-CYS(6) DNA BINDING DOMAIN (EUROFUNG)-RELATED-RELATED"/>
    <property type="match status" value="1"/>
</dbReference>
<dbReference type="CDD" id="cd00067">
    <property type="entry name" value="GAL4"/>
    <property type="match status" value="1"/>
</dbReference>
<dbReference type="PROSITE" id="PS50048">
    <property type="entry name" value="ZN2_CY6_FUNGAL_2"/>
    <property type="match status" value="1"/>
</dbReference>
<dbReference type="OrthoDB" id="40579at2759"/>
<dbReference type="SUPFAM" id="SSF57701">
    <property type="entry name" value="Zn2/Cys6 DNA-binding domain"/>
    <property type="match status" value="1"/>
</dbReference>